<dbReference type="Pfam" id="PF00014">
    <property type="entry name" value="Kunitz_BPTI"/>
    <property type="match status" value="1"/>
</dbReference>
<dbReference type="Gene3D" id="4.10.410.10">
    <property type="entry name" value="Pancreatic trypsin inhibitor Kunitz domain"/>
    <property type="match status" value="1"/>
</dbReference>
<keyword evidence="1" id="KW-0646">Protease inhibitor</keyword>
<keyword evidence="3" id="KW-0732">Signal</keyword>
<dbReference type="PANTHER" id="PTHR10083:SF373">
    <property type="entry name" value="SERINE PEPTIDASE INHIBITOR, KUNITZ TYPE, 2"/>
    <property type="match status" value="1"/>
</dbReference>
<dbReference type="InterPro" id="IPR036880">
    <property type="entry name" value="Kunitz_BPTI_sf"/>
</dbReference>
<protein>
    <recommendedName>
        <fullName evidence="4">BPTI/Kunitz inhibitor domain-containing protein</fullName>
    </recommendedName>
</protein>
<dbReference type="PANTHER" id="PTHR10083">
    <property type="entry name" value="KUNITZ-TYPE PROTEASE INHIBITOR-RELATED"/>
    <property type="match status" value="1"/>
</dbReference>
<dbReference type="InParanoid" id="A0A0P8XZH7"/>
<dbReference type="EMBL" id="CH902617">
    <property type="protein sequence ID" value="KPU80315.1"/>
    <property type="molecule type" value="Genomic_DNA"/>
</dbReference>
<accession>A0A0P8XZH7</accession>
<dbReference type="SMART" id="SM00131">
    <property type="entry name" value="KU"/>
    <property type="match status" value="1"/>
</dbReference>
<proteinExistence type="predicted"/>
<sequence>MKILYCLIVLVIGVHYSEQTQVRCLQPLERGNGKAYIPRWFYNSTSQKCQRFIFLGGVQNSNNFETKAQCQKVCKA</sequence>
<keyword evidence="2" id="KW-0722">Serine protease inhibitor</keyword>
<feature type="signal peptide" evidence="3">
    <location>
        <begin position="1"/>
        <end position="19"/>
    </location>
</feature>
<dbReference type="GO" id="GO:0005615">
    <property type="term" value="C:extracellular space"/>
    <property type="evidence" value="ECO:0007669"/>
    <property type="project" value="TreeGrafter"/>
</dbReference>
<evidence type="ECO:0000256" key="3">
    <source>
        <dbReference type="SAM" id="SignalP"/>
    </source>
</evidence>
<feature type="chain" id="PRO_5006154259" description="BPTI/Kunitz inhibitor domain-containing protein" evidence="3">
    <location>
        <begin position="20"/>
        <end position="76"/>
    </location>
</feature>
<evidence type="ECO:0000313" key="6">
    <source>
        <dbReference type="Proteomes" id="UP000007801"/>
    </source>
</evidence>
<dbReference type="AlphaFoldDB" id="A0A0P8XZH7"/>
<dbReference type="InterPro" id="IPR002223">
    <property type="entry name" value="Kunitz_BPTI"/>
</dbReference>
<organism evidence="5 6">
    <name type="scientific">Drosophila ananassae</name>
    <name type="common">Fruit fly</name>
    <dbReference type="NCBI Taxonomy" id="7217"/>
    <lineage>
        <taxon>Eukaryota</taxon>
        <taxon>Metazoa</taxon>
        <taxon>Ecdysozoa</taxon>
        <taxon>Arthropoda</taxon>
        <taxon>Hexapoda</taxon>
        <taxon>Insecta</taxon>
        <taxon>Pterygota</taxon>
        <taxon>Neoptera</taxon>
        <taxon>Endopterygota</taxon>
        <taxon>Diptera</taxon>
        <taxon>Brachycera</taxon>
        <taxon>Muscomorpha</taxon>
        <taxon>Ephydroidea</taxon>
        <taxon>Drosophilidae</taxon>
        <taxon>Drosophila</taxon>
        <taxon>Sophophora</taxon>
    </lineage>
</organism>
<gene>
    <name evidence="5" type="primary">Dana\GF27852</name>
    <name evidence="5" type="ORF">GF27852</name>
</gene>
<dbReference type="PROSITE" id="PS50279">
    <property type="entry name" value="BPTI_KUNITZ_2"/>
    <property type="match status" value="1"/>
</dbReference>
<name>A0A0P8XZH7_DROAN</name>
<dbReference type="GO" id="GO:0004867">
    <property type="term" value="F:serine-type endopeptidase inhibitor activity"/>
    <property type="evidence" value="ECO:0007669"/>
    <property type="project" value="UniProtKB-KW"/>
</dbReference>
<evidence type="ECO:0000256" key="1">
    <source>
        <dbReference type="ARBA" id="ARBA00022690"/>
    </source>
</evidence>
<feature type="domain" description="BPTI/Kunitz inhibitor" evidence="4">
    <location>
        <begin position="24"/>
        <end position="74"/>
    </location>
</feature>
<keyword evidence="6" id="KW-1185">Reference proteome</keyword>
<dbReference type="InterPro" id="IPR050098">
    <property type="entry name" value="TFPI/VKTCI-like"/>
</dbReference>
<evidence type="ECO:0000256" key="2">
    <source>
        <dbReference type="ARBA" id="ARBA00022900"/>
    </source>
</evidence>
<reference evidence="5 6" key="1">
    <citation type="journal article" date="2007" name="Nature">
        <title>Evolution of genes and genomes on the Drosophila phylogeny.</title>
        <authorList>
            <consortium name="Drosophila 12 Genomes Consortium"/>
            <person name="Clark A.G."/>
            <person name="Eisen M.B."/>
            <person name="Smith D.R."/>
            <person name="Bergman C.M."/>
            <person name="Oliver B."/>
            <person name="Markow T.A."/>
            <person name="Kaufman T.C."/>
            <person name="Kellis M."/>
            <person name="Gelbart W."/>
            <person name="Iyer V.N."/>
            <person name="Pollard D.A."/>
            <person name="Sackton T.B."/>
            <person name="Larracuente A.M."/>
            <person name="Singh N.D."/>
            <person name="Abad J.P."/>
            <person name="Abt D.N."/>
            <person name="Adryan B."/>
            <person name="Aguade M."/>
            <person name="Akashi H."/>
            <person name="Anderson W.W."/>
            <person name="Aquadro C.F."/>
            <person name="Ardell D.H."/>
            <person name="Arguello R."/>
            <person name="Artieri C.G."/>
            <person name="Barbash D.A."/>
            <person name="Barker D."/>
            <person name="Barsanti P."/>
            <person name="Batterham P."/>
            <person name="Batzoglou S."/>
            <person name="Begun D."/>
            <person name="Bhutkar A."/>
            <person name="Blanco E."/>
            <person name="Bosak S.A."/>
            <person name="Bradley R.K."/>
            <person name="Brand A.D."/>
            <person name="Brent M.R."/>
            <person name="Brooks A.N."/>
            <person name="Brown R.H."/>
            <person name="Butlin R.K."/>
            <person name="Caggese C."/>
            <person name="Calvi B.R."/>
            <person name="Bernardo de Carvalho A."/>
            <person name="Caspi A."/>
            <person name="Castrezana S."/>
            <person name="Celniker S.E."/>
            <person name="Chang J.L."/>
            <person name="Chapple C."/>
            <person name="Chatterji S."/>
            <person name="Chinwalla A."/>
            <person name="Civetta A."/>
            <person name="Clifton S.W."/>
            <person name="Comeron J.M."/>
            <person name="Costello J.C."/>
            <person name="Coyne J.A."/>
            <person name="Daub J."/>
            <person name="David R.G."/>
            <person name="Delcher A.L."/>
            <person name="Delehaunty K."/>
            <person name="Do C.B."/>
            <person name="Ebling H."/>
            <person name="Edwards K."/>
            <person name="Eickbush T."/>
            <person name="Evans J.D."/>
            <person name="Filipski A."/>
            <person name="Findeiss S."/>
            <person name="Freyhult E."/>
            <person name="Fulton L."/>
            <person name="Fulton R."/>
            <person name="Garcia A.C."/>
            <person name="Gardiner A."/>
            <person name="Garfield D.A."/>
            <person name="Garvin B.E."/>
            <person name="Gibson G."/>
            <person name="Gilbert D."/>
            <person name="Gnerre S."/>
            <person name="Godfrey J."/>
            <person name="Good R."/>
            <person name="Gotea V."/>
            <person name="Gravely B."/>
            <person name="Greenberg A.J."/>
            <person name="Griffiths-Jones S."/>
            <person name="Gross S."/>
            <person name="Guigo R."/>
            <person name="Gustafson E.A."/>
            <person name="Haerty W."/>
            <person name="Hahn M.W."/>
            <person name="Halligan D.L."/>
            <person name="Halpern A.L."/>
            <person name="Halter G.M."/>
            <person name="Han M.V."/>
            <person name="Heger A."/>
            <person name="Hillier L."/>
            <person name="Hinrichs A.S."/>
            <person name="Holmes I."/>
            <person name="Hoskins R.A."/>
            <person name="Hubisz M.J."/>
            <person name="Hultmark D."/>
            <person name="Huntley M.A."/>
            <person name="Jaffe D.B."/>
            <person name="Jagadeeshan S."/>
            <person name="Jeck W.R."/>
            <person name="Johnson J."/>
            <person name="Jones C.D."/>
            <person name="Jordan W.C."/>
            <person name="Karpen G.H."/>
            <person name="Kataoka E."/>
            <person name="Keightley P.D."/>
            <person name="Kheradpour P."/>
            <person name="Kirkness E.F."/>
            <person name="Koerich L.B."/>
            <person name="Kristiansen K."/>
            <person name="Kudrna D."/>
            <person name="Kulathinal R.J."/>
            <person name="Kumar S."/>
            <person name="Kwok R."/>
            <person name="Lander E."/>
            <person name="Langley C.H."/>
            <person name="Lapoint R."/>
            <person name="Lazzaro B.P."/>
            <person name="Lee S.J."/>
            <person name="Levesque L."/>
            <person name="Li R."/>
            <person name="Lin C.F."/>
            <person name="Lin M.F."/>
            <person name="Lindblad-Toh K."/>
            <person name="Llopart A."/>
            <person name="Long M."/>
            <person name="Low L."/>
            <person name="Lozovsky E."/>
            <person name="Lu J."/>
            <person name="Luo M."/>
            <person name="Machado C.A."/>
            <person name="Makalowski W."/>
            <person name="Marzo M."/>
            <person name="Matsuda M."/>
            <person name="Matzkin L."/>
            <person name="McAllister B."/>
            <person name="McBride C.S."/>
            <person name="McKernan B."/>
            <person name="McKernan K."/>
            <person name="Mendez-Lago M."/>
            <person name="Minx P."/>
            <person name="Mollenhauer M.U."/>
            <person name="Montooth K."/>
            <person name="Mount S.M."/>
            <person name="Mu X."/>
            <person name="Myers E."/>
            <person name="Negre B."/>
            <person name="Newfeld S."/>
            <person name="Nielsen R."/>
            <person name="Noor M.A."/>
            <person name="O'Grady P."/>
            <person name="Pachter L."/>
            <person name="Papaceit M."/>
            <person name="Parisi M.J."/>
            <person name="Parisi M."/>
            <person name="Parts L."/>
            <person name="Pedersen J.S."/>
            <person name="Pesole G."/>
            <person name="Phillippy A.M."/>
            <person name="Ponting C.P."/>
            <person name="Pop M."/>
            <person name="Porcelli D."/>
            <person name="Powell J.R."/>
            <person name="Prohaska S."/>
            <person name="Pruitt K."/>
            <person name="Puig M."/>
            <person name="Quesneville H."/>
            <person name="Ram K.R."/>
            <person name="Rand D."/>
            <person name="Rasmussen M.D."/>
            <person name="Reed L.K."/>
            <person name="Reenan R."/>
            <person name="Reily A."/>
            <person name="Remington K.A."/>
            <person name="Rieger T.T."/>
            <person name="Ritchie M.G."/>
            <person name="Robin C."/>
            <person name="Rogers Y.H."/>
            <person name="Rohde C."/>
            <person name="Rozas J."/>
            <person name="Rubenfield M.J."/>
            <person name="Ruiz A."/>
            <person name="Russo S."/>
            <person name="Salzberg S.L."/>
            <person name="Sanchez-Gracia A."/>
            <person name="Saranga D.J."/>
            <person name="Sato H."/>
            <person name="Schaeffer S.W."/>
            <person name="Schatz M.C."/>
            <person name="Schlenke T."/>
            <person name="Schwartz R."/>
            <person name="Segarra C."/>
            <person name="Singh R.S."/>
            <person name="Sirot L."/>
            <person name="Sirota M."/>
            <person name="Sisneros N.B."/>
            <person name="Smith C.D."/>
            <person name="Smith T.F."/>
            <person name="Spieth J."/>
            <person name="Stage D.E."/>
            <person name="Stark A."/>
            <person name="Stephan W."/>
            <person name="Strausberg R.L."/>
            <person name="Strempel S."/>
            <person name="Sturgill D."/>
            <person name="Sutton G."/>
            <person name="Sutton G.G."/>
            <person name="Tao W."/>
            <person name="Teichmann S."/>
            <person name="Tobari Y.N."/>
            <person name="Tomimura Y."/>
            <person name="Tsolas J.M."/>
            <person name="Valente V.L."/>
            <person name="Venter E."/>
            <person name="Venter J.C."/>
            <person name="Vicario S."/>
            <person name="Vieira F.G."/>
            <person name="Vilella A.J."/>
            <person name="Villasante A."/>
            <person name="Walenz B."/>
            <person name="Wang J."/>
            <person name="Wasserman M."/>
            <person name="Watts T."/>
            <person name="Wilson D."/>
            <person name="Wilson R.K."/>
            <person name="Wing R.A."/>
            <person name="Wolfner M.F."/>
            <person name="Wong A."/>
            <person name="Wong G.K."/>
            <person name="Wu C.I."/>
            <person name="Wu G."/>
            <person name="Yamamoto D."/>
            <person name="Yang H.P."/>
            <person name="Yang S.P."/>
            <person name="Yorke J.A."/>
            <person name="Yoshida K."/>
            <person name="Zdobnov E."/>
            <person name="Zhang P."/>
            <person name="Zhang Y."/>
            <person name="Zimin A.V."/>
            <person name="Baldwin J."/>
            <person name="Abdouelleil A."/>
            <person name="Abdulkadir J."/>
            <person name="Abebe A."/>
            <person name="Abera B."/>
            <person name="Abreu J."/>
            <person name="Acer S.C."/>
            <person name="Aftuck L."/>
            <person name="Alexander A."/>
            <person name="An P."/>
            <person name="Anderson E."/>
            <person name="Anderson S."/>
            <person name="Arachi H."/>
            <person name="Azer M."/>
            <person name="Bachantsang P."/>
            <person name="Barry A."/>
            <person name="Bayul T."/>
            <person name="Berlin A."/>
            <person name="Bessette D."/>
            <person name="Bloom T."/>
            <person name="Blye J."/>
            <person name="Boguslavskiy L."/>
            <person name="Bonnet C."/>
            <person name="Boukhgalter B."/>
            <person name="Bourzgui I."/>
            <person name="Brown A."/>
            <person name="Cahill P."/>
            <person name="Channer S."/>
            <person name="Cheshatsang Y."/>
            <person name="Chuda L."/>
            <person name="Citroen M."/>
            <person name="Collymore A."/>
            <person name="Cooke P."/>
            <person name="Costello M."/>
            <person name="D'Aco K."/>
            <person name="Daza R."/>
            <person name="De Haan G."/>
            <person name="DeGray S."/>
            <person name="DeMaso C."/>
            <person name="Dhargay N."/>
            <person name="Dooley K."/>
            <person name="Dooley E."/>
            <person name="Doricent M."/>
            <person name="Dorje P."/>
            <person name="Dorjee K."/>
            <person name="Dupes A."/>
            <person name="Elong R."/>
            <person name="Falk J."/>
            <person name="Farina A."/>
            <person name="Faro S."/>
            <person name="Ferguson D."/>
            <person name="Fisher S."/>
            <person name="Foley C.D."/>
            <person name="Franke A."/>
            <person name="Friedrich D."/>
            <person name="Gadbois L."/>
            <person name="Gearin G."/>
            <person name="Gearin C.R."/>
            <person name="Giannoukos G."/>
            <person name="Goode T."/>
            <person name="Graham J."/>
            <person name="Grandbois E."/>
            <person name="Grewal S."/>
            <person name="Gyaltsen K."/>
            <person name="Hafez N."/>
            <person name="Hagos B."/>
            <person name="Hall J."/>
            <person name="Henson C."/>
            <person name="Hollinger A."/>
            <person name="Honan T."/>
            <person name="Huard M.D."/>
            <person name="Hughes L."/>
            <person name="Hurhula B."/>
            <person name="Husby M.E."/>
            <person name="Kamat A."/>
            <person name="Kanga B."/>
            <person name="Kashin S."/>
            <person name="Khazanovich D."/>
            <person name="Kisner P."/>
            <person name="Lance K."/>
            <person name="Lara M."/>
            <person name="Lee W."/>
            <person name="Lennon N."/>
            <person name="Letendre F."/>
            <person name="LeVine R."/>
            <person name="Lipovsky A."/>
            <person name="Liu X."/>
            <person name="Liu J."/>
            <person name="Liu S."/>
            <person name="Lokyitsang T."/>
            <person name="Lokyitsang Y."/>
            <person name="Lubonja R."/>
            <person name="Lui A."/>
            <person name="MacDonald P."/>
            <person name="Magnisalis V."/>
            <person name="Maru K."/>
            <person name="Matthews C."/>
            <person name="McCusker W."/>
            <person name="McDonough S."/>
            <person name="Mehta T."/>
            <person name="Meldrim J."/>
            <person name="Meneus L."/>
            <person name="Mihai O."/>
            <person name="Mihalev A."/>
            <person name="Mihova T."/>
            <person name="Mittelman R."/>
            <person name="Mlenga V."/>
            <person name="Montmayeur A."/>
            <person name="Mulrain L."/>
            <person name="Navidi A."/>
            <person name="Naylor J."/>
            <person name="Negash T."/>
            <person name="Nguyen T."/>
            <person name="Nguyen N."/>
            <person name="Nicol R."/>
            <person name="Norbu C."/>
            <person name="Norbu N."/>
            <person name="Novod N."/>
            <person name="O'Neill B."/>
            <person name="Osman S."/>
            <person name="Markiewicz E."/>
            <person name="Oyono O.L."/>
            <person name="Patti C."/>
            <person name="Phunkhang P."/>
            <person name="Pierre F."/>
            <person name="Priest M."/>
            <person name="Raghuraman S."/>
            <person name="Rege F."/>
            <person name="Reyes R."/>
            <person name="Rise C."/>
            <person name="Rogov P."/>
            <person name="Ross K."/>
            <person name="Ryan E."/>
            <person name="Settipalli S."/>
            <person name="Shea T."/>
            <person name="Sherpa N."/>
            <person name="Shi L."/>
            <person name="Shih D."/>
            <person name="Sparrow T."/>
            <person name="Spaulding J."/>
            <person name="Stalker J."/>
            <person name="Stange-Thomann N."/>
            <person name="Stavropoulos S."/>
            <person name="Stone C."/>
            <person name="Strader C."/>
            <person name="Tesfaye S."/>
            <person name="Thomson T."/>
            <person name="Thoulutsang Y."/>
            <person name="Thoulutsang D."/>
            <person name="Topham K."/>
            <person name="Topping I."/>
            <person name="Tsamla T."/>
            <person name="Vassiliev H."/>
            <person name="Vo A."/>
            <person name="Wangchuk T."/>
            <person name="Wangdi T."/>
            <person name="Weiand M."/>
            <person name="Wilkinson J."/>
            <person name="Wilson A."/>
            <person name="Yadav S."/>
            <person name="Young G."/>
            <person name="Yu Q."/>
            <person name="Zembek L."/>
            <person name="Zhong D."/>
            <person name="Zimmer A."/>
            <person name="Zwirko Z."/>
            <person name="Jaffe D.B."/>
            <person name="Alvarez P."/>
            <person name="Brockman W."/>
            <person name="Butler J."/>
            <person name="Chin C."/>
            <person name="Gnerre S."/>
            <person name="Grabherr M."/>
            <person name="Kleber M."/>
            <person name="Mauceli E."/>
            <person name="MacCallum I."/>
        </authorList>
    </citation>
    <scope>NUCLEOTIDE SEQUENCE [LARGE SCALE GENOMIC DNA]</scope>
    <source>
        <strain evidence="6">Tucson 14024-0371.13</strain>
    </source>
</reference>
<dbReference type="KEGG" id="dan:26515261"/>
<evidence type="ECO:0000259" key="4">
    <source>
        <dbReference type="PROSITE" id="PS50279"/>
    </source>
</evidence>
<dbReference type="Proteomes" id="UP000007801">
    <property type="component" value="Unassembled WGS sequence"/>
</dbReference>
<dbReference type="OrthoDB" id="4473401at2759"/>
<dbReference type="SUPFAM" id="SSF57362">
    <property type="entry name" value="BPTI-like"/>
    <property type="match status" value="1"/>
</dbReference>
<evidence type="ECO:0000313" key="5">
    <source>
        <dbReference type="EMBL" id="KPU80315.1"/>
    </source>
</evidence>